<protein>
    <recommendedName>
        <fullName evidence="6">GRF-type domain-containing protein</fullName>
    </recommendedName>
</protein>
<dbReference type="Proteomes" id="UP000014500">
    <property type="component" value="Unassembled WGS sequence"/>
</dbReference>
<feature type="region of interest" description="Disordered" evidence="5">
    <location>
        <begin position="301"/>
        <end position="323"/>
    </location>
</feature>
<feature type="compositionally biased region" description="Polar residues" evidence="5">
    <location>
        <begin position="309"/>
        <end position="323"/>
    </location>
</feature>
<dbReference type="eggNOG" id="KOG1956">
    <property type="taxonomic scope" value="Eukaryota"/>
</dbReference>
<evidence type="ECO:0000256" key="4">
    <source>
        <dbReference type="PROSITE-ProRule" id="PRU01343"/>
    </source>
</evidence>
<evidence type="ECO:0000259" key="6">
    <source>
        <dbReference type="PROSITE" id="PS51999"/>
    </source>
</evidence>
<evidence type="ECO:0000313" key="8">
    <source>
        <dbReference type="Proteomes" id="UP000014500"/>
    </source>
</evidence>
<evidence type="ECO:0000256" key="3">
    <source>
        <dbReference type="ARBA" id="ARBA00022833"/>
    </source>
</evidence>
<dbReference type="HOGENOM" id="CLU_861449_0_0_1"/>
<feature type="domain" description="GRF-type" evidence="6">
    <location>
        <begin position="258"/>
        <end position="297"/>
    </location>
</feature>
<dbReference type="PROSITE" id="PS51999">
    <property type="entry name" value="ZF_GRF"/>
    <property type="match status" value="1"/>
</dbReference>
<evidence type="ECO:0000313" key="7">
    <source>
        <dbReference type="EnsemblMetazoa" id="SMAR009518-PA"/>
    </source>
</evidence>
<name>T1J782_STRMM</name>
<keyword evidence="2 4" id="KW-0863">Zinc-finger</keyword>
<feature type="compositionally biased region" description="Polar residues" evidence="5">
    <location>
        <begin position="231"/>
        <end position="247"/>
    </location>
</feature>
<dbReference type="STRING" id="126957.T1J782"/>
<dbReference type="GO" id="GO:0008270">
    <property type="term" value="F:zinc ion binding"/>
    <property type="evidence" value="ECO:0007669"/>
    <property type="project" value="UniProtKB-KW"/>
</dbReference>
<dbReference type="OMA" id="NCISPTM"/>
<reference evidence="8" key="1">
    <citation type="submission" date="2011-05" db="EMBL/GenBank/DDBJ databases">
        <authorList>
            <person name="Richards S.R."/>
            <person name="Qu J."/>
            <person name="Jiang H."/>
            <person name="Jhangiani S.N."/>
            <person name="Agravi P."/>
            <person name="Goodspeed R."/>
            <person name="Gross S."/>
            <person name="Mandapat C."/>
            <person name="Jackson L."/>
            <person name="Mathew T."/>
            <person name="Pu L."/>
            <person name="Thornton R."/>
            <person name="Saada N."/>
            <person name="Wilczek-Boney K.B."/>
            <person name="Lee S."/>
            <person name="Kovar C."/>
            <person name="Wu Y."/>
            <person name="Scherer S.E."/>
            <person name="Worley K.C."/>
            <person name="Muzny D.M."/>
            <person name="Gibbs R."/>
        </authorList>
    </citation>
    <scope>NUCLEOTIDE SEQUENCE</scope>
    <source>
        <strain evidence="8">Brora</strain>
    </source>
</reference>
<dbReference type="AlphaFoldDB" id="T1J782"/>
<feature type="region of interest" description="Disordered" evidence="5">
    <location>
        <begin position="224"/>
        <end position="247"/>
    </location>
</feature>
<dbReference type="InterPro" id="IPR010666">
    <property type="entry name" value="Znf_GRF"/>
</dbReference>
<dbReference type="EnsemblMetazoa" id="SMAR009518-RA">
    <property type="protein sequence ID" value="SMAR009518-PA"/>
    <property type="gene ID" value="SMAR009518"/>
</dbReference>
<keyword evidence="8" id="KW-1185">Reference proteome</keyword>
<evidence type="ECO:0000256" key="1">
    <source>
        <dbReference type="ARBA" id="ARBA00022723"/>
    </source>
</evidence>
<keyword evidence="3" id="KW-0862">Zinc</keyword>
<dbReference type="Pfam" id="PF06839">
    <property type="entry name" value="Zn_ribbon_GRF"/>
    <property type="match status" value="1"/>
</dbReference>
<dbReference type="EMBL" id="JH431915">
    <property type="status" value="NOT_ANNOTATED_CDS"/>
    <property type="molecule type" value="Genomic_DNA"/>
</dbReference>
<keyword evidence="1" id="KW-0479">Metal-binding</keyword>
<accession>T1J782</accession>
<proteinExistence type="predicted"/>
<reference evidence="7" key="2">
    <citation type="submission" date="2015-02" db="UniProtKB">
        <authorList>
            <consortium name="EnsemblMetazoa"/>
        </authorList>
    </citation>
    <scope>IDENTIFICATION</scope>
</reference>
<dbReference type="PhylomeDB" id="T1J782"/>
<organism evidence="7 8">
    <name type="scientific">Strigamia maritima</name>
    <name type="common">European centipede</name>
    <name type="synonym">Geophilus maritimus</name>
    <dbReference type="NCBI Taxonomy" id="126957"/>
    <lineage>
        <taxon>Eukaryota</taxon>
        <taxon>Metazoa</taxon>
        <taxon>Ecdysozoa</taxon>
        <taxon>Arthropoda</taxon>
        <taxon>Myriapoda</taxon>
        <taxon>Chilopoda</taxon>
        <taxon>Pleurostigmophora</taxon>
        <taxon>Geophilomorpha</taxon>
        <taxon>Linotaeniidae</taxon>
        <taxon>Strigamia</taxon>
    </lineage>
</organism>
<evidence type="ECO:0000256" key="2">
    <source>
        <dbReference type="ARBA" id="ARBA00022771"/>
    </source>
</evidence>
<sequence length="323" mass="36028">MNMRTRFIFALCYKPRIILVSGFATSVTVMSLEKPDAHQSSTEKFSQMSDIKVKLEPQTVREGTNAPTIFLSEQIRKCRSTFEEAVKQVAKLDQVLSHYYVAGQQDANRVEPTNATKINTSSSVSKCPNCNFLIVLKNTAKRFSLSCMGSPQCKFCLMLPSSVEDVQLGAQCTNCISPTMVLKLKFKPDSPFKAEQVGCLGCDEDLLRALNLHSLHSRTNVNTRTTTQVQPVSTTNNSGPVAGPSTQTNPSFDGVVWCYCGKPARKLVVKKHNRNHGRLFCNCGANKCKFFKWDVKRAKKRNKGKRKCSQSSNKTKVKQPNQN</sequence>
<evidence type="ECO:0000256" key="5">
    <source>
        <dbReference type="SAM" id="MobiDB-lite"/>
    </source>
</evidence>